<name>A0A917K6T4_9PSEU</name>
<dbReference type="Proteomes" id="UP000597989">
    <property type="component" value="Unassembled WGS sequence"/>
</dbReference>
<gene>
    <name evidence="2" type="ORF">GCM10009545_09940</name>
    <name evidence="3" type="ORF">GCM10011581_42950</name>
</gene>
<proteinExistence type="predicted"/>
<evidence type="ECO:0000313" key="4">
    <source>
        <dbReference type="Proteomes" id="UP000597989"/>
    </source>
</evidence>
<evidence type="ECO:0000313" key="5">
    <source>
        <dbReference type="Proteomes" id="UP001500220"/>
    </source>
</evidence>
<reference evidence="2 5" key="2">
    <citation type="journal article" date="2019" name="Int. J. Syst. Evol. Microbiol.">
        <title>The Global Catalogue of Microorganisms (GCM) 10K type strain sequencing project: providing services to taxonomists for standard genome sequencing and annotation.</title>
        <authorList>
            <consortium name="The Broad Institute Genomics Platform"/>
            <consortium name="The Broad Institute Genome Sequencing Center for Infectious Disease"/>
            <person name="Wu L."/>
            <person name="Ma J."/>
        </authorList>
    </citation>
    <scope>NUCLEOTIDE SEQUENCE [LARGE SCALE GENOMIC DNA]</scope>
    <source>
        <strain evidence="2 5">JCM 10664</strain>
    </source>
</reference>
<reference evidence="3" key="3">
    <citation type="submission" date="2020-09" db="EMBL/GenBank/DDBJ databases">
        <authorList>
            <person name="Sun Q."/>
            <person name="Zhou Y."/>
        </authorList>
    </citation>
    <scope>NUCLEOTIDE SEQUENCE</scope>
    <source>
        <strain evidence="3">CGMCC 4.7206</strain>
    </source>
</reference>
<keyword evidence="5" id="KW-1185">Reference proteome</keyword>
<accession>A0A917K6T4</accession>
<reference evidence="3 4" key="1">
    <citation type="journal article" date="2014" name="Int. J. Syst. Evol. Microbiol.">
        <title>Complete genome sequence of Corynebacterium casei LMG S-19264T (=DSM 44701T), isolated from a smear-ripened cheese.</title>
        <authorList>
            <consortium name="US DOE Joint Genome Institute (JGI-PGF)"/>
            <person name="Walter F."/>
            <person name="Albersmeier A."/>
            <person name="Kalinowski J."/>
            <person name="Ruckert C."/>
        </authorList>
    </citation>
    <scope>NUCLEOTIDE SEQUENCE [LARGE SCALE GENOMIC DNA]</scope>
    <source>
        <strain evidence="3 4">CGMCC 4.7206</strain>
    </source>
</reference>
<organism evidence="3 4">
    <name type="scientific">Saccharopolyspora thermophila</name>
    <dbReference type="NCBI Taxonomy" id="89367"/>
    <lineage>
        <taxon>Bacteria</taxon>
        <taxon>Bacillati</taxon>
        <taxon>Actinomycetota</taxon>
        <taxon>Actinomycetes</taxon>
        <taxon>Pseudonocardiales</taxon>
        <taxon>Pseudonocardiaceae</taxon>
        <taxon>Saccharopolyspora</taxon>
    </lineage>
</organism>
<dbReference type="EMBL" id="BAAAHC010000003">
    <property type="protein sequence ID" value="GAA0509827.1"/>
    <property type="molecule type" value="Genomic_DNA"/>
</dbReference>
<feature type="region of interest" description="Disordered" evidence="1">
    <location>
        <begin position="1"/>
        <end position="45"/>
    </location>
</feature>
<protein>
    <submittedName>
        <fullName evidence="3">Uncharacterized protein</fullName>
    </submittedName>
</protein>
<evidence type="ECO:0000313" key="2">
    <source>
        <dbReference type="EMBL" id="GAA0509827.1"/>
    </source>
</evidence>
<dbReference type="EMBL" id="BMMT01000018">
    <property type="protein sequence ID" value="GGJ01162.1"/>
    <property type="molecule type" value="Genomic_DNA"/>
</dbReference>
<dbReference type="AlphaFoldDB" id="A0A917K6T4"/>
<comment type="caution">
    <text evidence="3">The sequence shown here is derived from an EMBL/GenBank/DDBJ whole genome shotgun (WGS) entry which is preliminary data.</text>
</comment>
<sequence>MRRTWTPPGDKQPNLGKPGNPLPRSGGAGASPQRHPSFAARQRGGQVTAALFRPVAFGSFHMAGTGEVPVSEFAAAT</sequence>
<evidence type="ECO:0000313" key="3">
    <source>
        <dbReference type="EMBL" id="GGJ01162.1"/>
    </source>
</evidence>
<reference evidence="2" key="4">
    <citation type="submission" date="2023-12" db="EMBL/GenBank/DDBJ databases">
        <authorList>
            <person name="Sun Q."/>
            <person name="Inoue M."/>
        </authorList>
    </citation>
    <scope>NUCLEOTIDE SEQUENCE</scope>
    <source>
        <strain evidence="2">JCM 10664</strain>
    </source>
</reference>
<dbReference type="Proteomes" id="UP001500220">
    <property type="component" value="Unassembled WGS sequence"/>
</dbReference>
<evidence type="ECO:0000256" key="1">
    <source>
        <dbReference type="SAM" id="MobiDB-lite"/>
    </source>
</evidence>